<keyword evidence="7" id="KW-1185">Reference proteome</keyword>
<dbReference type="Pfam" id="PF06803">
    <property type="entry name" value="DUF1232"/>
    <property type="match status" value="1"/>
</dbReference>
<dbReference type="AlphaFoldDB" id="A0A939DKK6"/>
<evidence type="ECO:0000313" key="6">
    <source>
        <dbReference type="EMBL" id="MBN7824022.1"/>
    </source>
</evidence>
<comment type="caution">
    <text evidence="6">The sequence shown here is derived from an EMBL/GenBank/DDBJ whole genome shotgun (WGS) entry which is preliminary data.</text>
</comment>
<comment type="subcellular location">
    <subcellularLocation>
        <location evidence="1">Endomembrane system</location>
        <topology evidence="1">Multi-pass membrane protein</topology>
    </subcellularLocation>
</comment>
<keyword evidence="3" id="KW-1133">Transmembrane helix</keyword>
<keyword evidence="2" id="KW-0812">Transmembrane</keyword>
<accession>A0A939DKK6</accession>
<keyword evidence="4" id="KW-0472">Membrane</keyword>
<protein>
    <submittedName>
        <fullName evidence="6">DUF1232 domain-containing protein</fullName>
    </submittedName>
</protein>
<dbReference type="EMBL" id="JAFKCV010000001">
    <property type="protein sequence ID" value="MBN7824022.1"/>
    <property type="molecule type" value="Genomic_DNA"/>
</dbReference>
<evidence type="ECO:0000259" key="5">
    <source>
        <dbReference type="Pfam" id="PF06803"/>
    </source>
</evidence>
<dbReference type="GO" id="GO:0012505">
    <property type="term" value="C:endomembrane system"/>
    <property type="evidence" value="ECO:0007669"/>
    <property type="project" value="UniProtKB-SubCell"/>
</dbReference>
<name>A0A939DKK6_9ALTE</name>
<gene>
    <name evidence="6" type="ORF">J0A66_02175</name>
</gene>
<evidence type="ECO:0000256" key="2">
    <source>
        <dbReference type="ARBA" id="ARBA00022692"/>
    </source>
</evidence>
<evidence type="ECO:0000313" key="7">
    <source>
        <dbReference type="Proteomes" id="UP000664654"/>
    </source>
</evidence>
<feature type="domain" description="DUF1232" evidence="5">
    <location>
        <begin position="84"/>
        <end position="115"/>
    </location>
</feature>
<dbReference type="Proteomes" id="UP000664654">
    <property type="component" value="Unassembled WGS sequence"/>
</dbReference>
<evidence type="ECO:0000256" key="4">
    <source>
        <dbReference type="ARBA" id="ARBA00023136"/>
    </source>
</evidence>
<sequence length="183" mass="21271">MSLDITFTLNDSDLEHFRELMQRAVARAESVAEADIKRNTALAIEELENKTLPEFVAVRVAKLRELVQMLDDKDWQLPAEERKAVLSSLAYFCEPADLVPDHIPVLGYMDDAIMIELLVRDLAENFSTYEEFCTFRTAELHRRGAEATVSQEDWLATKRRELHRKLRDNRAARRPGRVFSRFF</sequence>
<dbReference type="InterPro" id="IPR010652">
    <property type="entry name" value="DUF1232"/>
</dbReference>
<reference evidence="6" key="1">
    <citation type="submission" date="2021-03" db="EMBL/GenBank/DDBJ databases">
        <title>novel species isolated from a fishpond in China.</title>
        <authorList>
            <person name="Lu H."/>
            <person name="Cai Z."/>
        </authorList>
    </citation>
    <scope>NUCLEOTIDE SEQUENCE</scope>
    <source>
        <strain evidence="6">JCM 30855</strain>
    </source>
</reference>
<evidence type="ECO:0000256" key="1">
    <source>
        <dbReference type="ARBA" id="ARBA00004127"/>
    </source>
</evidence>
<dbReference type="RefSeq" id="WP_206572120.1">
    <property type="nucleotide sequence ID" value="NZ_JAFKCV010000001.1"/>
</dbReference>
<proteinExistence type="predicted"/>
<organism evidence="6 7">
    <name type="scientific">Bowmanella dokdonensis</name>
    <dbReference type="NCBI Taxonomy" id="751969"/>
    <lineage>
        <taxon>Bacteria</taxon>
        <taxon>Pseudomonadati</taxon>
        <taxon>Pseudomonadota</taxon>
        <taxon>Gammaproteobacteria</taxon>
        <taxon>Alteromonadales</taxon>
        <taxon>Alteromonadaceae</taxon>
        <taxon>Bowmanella</taxon>
    </lineage>
</organism>
<evidence type="ECO:0000256" key="3">
    <source>
        <dbReference type="ARBA" id="ARBA00022989"/>
    </source>
</evidence>